<dbReference type="RefSeq" id="WP_218446253.1">
    <property type="nucleotide sequence ID" value="NZ_JAGSPA010000003.1"/>
</dbReference>
<feature type="compositionally biased region" description="Basic and acidic residues" evidence="1">
    <location>
        <begin position="101"/>
        <end position="117"/>
    </location>
</feature>
<accession>A0ABS6SHR7</accession>
<evidence type="ECO:0000256" key="2">
    <source>
        <dbReference type="SAM" id="SignalP"/>
    </source>
</evidence>
<dbReference type="EMBL" id="JAGSPA010000003">
    <property type="protein sequence ID" value="MBV7257446.1"/>
    <property type="molecule type" value="Genomic_DNA"/>
</dbReference>
<organism evidence="3 4">
    <name type="scientific">Pacificimonas pallii</name>
    <dbReference type="NCBI Taxonomy" id="2827236"/>
    <lineage>
        <taxon>Bacteria</taxon>
        <taxon>Pseudomonadati</taxon>
        <taxon>Pseudomonadota</taxon>
        <taxon>Alphaproteobacteria</taxon>
        <taxon>Sphingomonadales</taxon>
        <taxon>Sphingosinicellaceae</taxon>
        <taxon>Pacificimonas</taxon>
    </lineage>
</organism>
<gene>
    <name evidence="3" type="ORF">KCG44_11680</name>
</gene>
<name>A0ABS6SHR7_9SPHN</name>
<keyword evidence="4" id="KW-1185">Reference proteome</keyword>
<protein>
    <submittedName>
        <fullName evidence="3">Copper resistance protein B</fullName>
    </submittedName>
</protein>
<feature type="chain" id="PRO_5046582763" evidence="2">
    <location>
        <begin position="19"/>
        <end position="374"/>
    </location>
</feature>
<dbReference type="Proteomes" id="UP000722336">
    <property type="component" value="Unassembled WGS sequence"/>
</dbReference>
<feature type="region of interest" description="Disordered" evidence="1">
    <location>
        <begin position="20"/>
        <end position="123"/>
    </location>
</feature>
<dbReference type="InterPro" id="IPR007939">
    <property type="entry name" value="Cu-R_B_prcur"/>
</dbReference>
<evidence type="ECO:0000313" key="3">
    <source>
        <dbReference type="EMBL" id="MBV7257446.1"/>
    </source>
</evidence>
<sequence>MRVFAAALLLAAAAPALGQHAHHQTPAEPVRAAPEATEAPAENPHAAHPTMDHGSMDHGAPDQGAMNHDAPTATEAADHNGMDHSAMGPAMPETAPPMDHSNMDHSKMDHSKMDHSAMGHGSAPADIPMAPPPAAAGSGPPRAADAIWGAAAMRASREALAHENGGMSLFWFQGDRAELRVREGHDGYLWDVQGYYGGDIDKFWFKSEGEGSFGEAMEGVEVQALWSHAIGPFADLQLGLRQDFAPRDRTYAVIGVQGLAPYNYEYDVAAFVSDKGDLTARAELELDQRITQRLILQPRGEAVLSAQDIPELGIGAGVDKIELGLRLRYEFAREFAPYLGIEQEWKLGQSADYARAAGEDASVTNFVAGIRFWF</sequence>
<keyword evidence="2" id="KW-0732">Signal</keyword>
<feature type="compositionally biased region" description="Low complexity" evidence="1">
    <location>
        <begin position="26"/>
        <end position="49"/>
    </location>
</feature>
<proteinExistence type="predicted"/>
<evidence type="ECO:0000256" key="1">
    <source>
        <dbReference type="SAM" id="MobiDB-lite"/>
    </source>
</evidence>
<evidence type="ECO:0000313" key="4">
    <source>
        <dbReference type="Proteomes" id="UP000722336"/>
    </source>
</evidence>
<feature type="compositionally biased region" description="Basic and acidic residues" evidence="1">
    <location>
        <begin position="50"/>
        <end position="60"/>
    </location>
</feature>
<feature type="signal peptide" evidence="2">
    <location>
        <begin position="1"/>
        <end position="18"/>
    </location>
</feature>
<dbReference type="Pfam" id="PF05275">
    <property type="entry name" value="CopB"/>
    <property type="match status" value="1"/>
</dbReference>
<reference evidence="3 4" key="1">
    <citation type="submission" date="2021-04" db="EMBL/GenBank/DDBJ databases">
        <authorList>
            <person name="Pira H."/>
            <person name="Risdian C."/>
            <person name="Wink J."/>
        </authorList>
    </citation>
    <scope>NUCLEOTIDE SEQUENCE [LARGE SCALE GENOMIC DNA]</scope>
    <source>
        <strain evidence="3 4">WHA3</strain>
    </source>
</reference>
<comment type="caution">
    <text evidence="3">The sequence shown here is derived from an EMBL/GenBank/DDBJ whole genome shotgun (WGS) entry which is preliminary data.</text>
</comment>